<organism evidence="4 5">
    <name type="scientific">Candidatus Trichorickettsia mobilis</name>
    <dbReference type="NCBI Taxonomy" id="1346319"/>
    <lineage>
        <taxon>Bacteria</taxon>
        <taxon>Pseudomonadati</taxon>
        <taxon>Pseudomonadota</taxon>
        <taxon>Alphaproteobacteria</taxon>
        <taxon>Rickettsiales</taxon>
        <taxon>Rickettsiaceae</taxon>
        <taxon>Rickettsieae</taxon>
        <taxon>Candidatus Trichorickettsia</taxon>
    </lineage>
</organism>
<accession>A0ABZ0UXH7</accession>
<keyword evidence="5" id="KW-1185">Reference proteome</keyword>
<protein>
    <submittedName>
        <fullName evidence="4">UbiD family decarboxylase</fullName>
    </submittedName>
</protein>
<dbReference type="EMBL" id="CP112932">
    <property type="protein sequence ID" value="WPY00779.1"/>
    <property type="molecule type" value="Genomic_DNA"/>
</dbReference>
<dbReference type="InterPro" id="IPR002830">
    <property type="entry name" value="UbiD"/>
</dbReference>
<dbReference type="NCBIfam" id="TIGR00148">
    <property type="entry name" value="UbiD family decarboxylase"/>
    <property type="match status" value="1"/>
</dbReference>
<feature type="domain" description="3-octaprenyl-4-hydroxybenzoate carboxy-lyase-like C-terminal" evidence="3">
    <location>
        <begin position="333"/>
        <end position="457"/>
    </location>
</feature>
<reference evidence="4 5" key="1">
    <citation type="submission" date="2022-10" db="EMBL/GenBank/DDBJ databases">
        <title>Host association and intracellularity evolved multiple times independently in the Rickettsiales.</title>
        <authorList>
            <person name="Castelli M."/>
            <person name="Nardi T."/>
            <person name="Gammuto L."/>
            <person name="Bellinzona G."/>
            <person name="Sabaneyeva E."/>
            <person name="Potekhin A."/>
            <person name="Serra V."/>
            <person name="Petroni G."/>
            <person name="Sassera D."/>
        </authorList>
    </citation>
    <scope>NUCLEOTIDE SEQUENCE [LARGE SCALE GENOMIC DNA]</scope>
    <source>
        <strain evidence="4 5">Kr 154-4</strain>
    </source>
</reference>
<dbReference type="PANTHER" id="PTHR30108">
    <property type="entry name" value="3-OCTAPRENYL-4-HYDROXYBENZOATE CARBOXY-LYASE-RELATED"/>
    <property type="match status" value="1"/>
</dbReference>
<evidence type="ECO:0000313" key="5">
    <source>
        <dbReference type="Proteomes" id="UP001326613"/>
    </source>
</evidence>
<gene>
    <name evidence="4" type="ORF">Trichorick_00666</name>
</gene>
<dbReference type="InterPro" id="IPR049381">
    <property type="entry name" value="UbiD-like_C"/>
</dbReference>
<dbReference type="Gene3D" id="1.20.5.570">
    <property type="entry name" value="Single helix bin"/>
    <property type="match status" value="1"/>
</dbReference>
<proteinExistence type="predicted"/>
<evidence type="ECO:0000259" key="1">
    <source>
        <dbReference type="Pfam" id="PF01977"/>
    </source>
</evidence>
<sequence>MNFYDLPQFLKFLEQKQQLKRISYPVQAYLEITEISKRFLEANGPALLFENVIKQDGTSSTIPVLTNLYASIERIAMGFGLNNSTELKELGQLLAMLKQPSPPSSIRSAFSMLPVFKRILAMSPKKVSRAPCQELVIKDPDLTILPIQTCWPADVSPLITWPIIVTKGPSDAMIDNYNLGIYRLQPVGKNKLIMRWLKMRGGAEHHKRWCESRSQPFPAAAVIGASPAITMAATMPLPDNVSEYHFAGLLNNKRIELVDCISIDLQVPASAEIVLEGEVSLNEYLPEGPFGDHTGYYNDVECFPVFHVKAITMKHKPIYLSTYTGKPPDEPSIIGVALNEIFLPIIQQQFPEITDFWLPPEGCSYRVAVVSINKSYPGHAKRIMMGIWSYLRQFMYTKFVIIVDHDINIREWKEVIWAISTRSDPYRDTVFIQNTPIDYLDFASPKSGLGSKMGIDATNKVPPETSRNWGEKISMSAEVINKIDKIWHIINS</sequence>
<dbReference type="Pfam" id="PF20696">
    <property type="entry name" value="UbiD_C"/>
    <property type="match status" value="1"/>
</dbReference>
<feature type="domain" description="3-octaprenyl-4-hydroxybenzoate carboxy-lyase-like N-terminal" evidence="2">
    <location>
        <begin position="10"/>
        <end position="94"/>
    </location>
</feature>
<evidence type="ECO:0000313" key="4">
    <source>
        <dbReference type="EMBL" id="WPY00779.1"/>
    </source>
</evidence>
<dbReference type="PANTHER" id="PTHR30108:SF17">
    <property type="entry name" value="FERULIC ACID DECARBOXYLASE 1"/>
    <property type="match status" value="1"/>
</dbReference>
<dbReference type="SUPFAM" id="SSF143968">
    <property type="entry name" value="UbiD C-terminal domain-like"/>
    <property type="match status" value="1"/>
</dbReference>
<dbReference type="InterPro" id="IPR048304">
    <property type="entry name" value="UbiD_Rift_dom"/>
</dbReference>
<dbReference type="RefSeq" id="WP_323738821.1">
    <property type="nucleotide sequence ID" value="NZ_CP112932.1"/>
</dbReference>
<dbReference type="Gene3D" id="3.40.1670.10">
    <property type="entry name" value="UbiD C-terminal domain-like"/>
    <property type="match status" value="1"/>
</dbReference>
<dbReference type="SUPFAM" id="SSF50475">
    <property type="entry name" value="FMN-binding split barrel"/>
    <property type="match status" value="1"/>
</dbReference>
<dbReference type="Proteomes" id="UP001326613">
    <property type="component" value="Chromosome"/>
</dbReference>
<evidence type="ECO:0000259" key="3">
    <source>
        <dbReference type="Pfam" id="PF20696"/>
    </source>
</evidence>
<dbReference type="Pfam" id="PF01977">
    <property type="entry name" value="UbiD"/>
    <property type="match status" value="1"/>
</dbReference>
<evidence type="ECO:0000259" key="2">
    <source>
        <dbReference type="Pfam" id="PF20695"/>
    </source>
</evidence>
<dbReference type="Pfam" id="PF20695">
    <property type="entry name" value="UbiD_N"/>
    <property type="match status" value="1"/>
</dbReference>
<name>A0ABZ0UXH7_9RICK</name>
<dbReference type="InterPro" id="IPR049383">
    <property type="entry name" value="UbiD-like_N"/>
</dbReference>
<feature type="domain" description="3-octaprenyl-4-hydroxybenzoate carboxy-lyase-like Rift-related" evidence="1">
    <location>
        <begin position="126"/>
        <end position="327"/>
    </location>
</feature>